<dbReference type="Proteomes" id="UP001501094">
    <property type="component" value="Unassembled WGS sequence"/>
</dbReference>
<accession>A0ABP5A2L4</accession>
<evidence type="ECO:0000313" key="1">
    <source>
        <dbReference type="EMBL" id="GAA1875139.1"/>
    </source>
</evidence>
<keyword evidence="2" id="KW-1185">Reference proteome</keyword>
<gene>
    <name evidence="1" type="ORF">GCM10009751_38550</name>
</gene>
<proteinExistence type="predicted"/>
<comment type="caution">
    <text evidence="1">The sequence shown here is derived from an EMBL/GenBank/DDBJ whole genome shotgun (WGS) entry which is preliminary data.</text>
</comment>
<dbReference type="EMBL" id="BAAANL010000010">
    <property type="protein sequence ID" value="GAA1875139.1"/>
    <property type="molecule type" value="Genomic_DNA"/>
</dbReference>
<organism evidence="1 2">
    <name type="scientific">Myceligenerans crystallogenes</name>
    <dbReference type="NCBI Taxonomy" id="316335"/>
    <lineage>
        <taxon>Bacteria</taxon>
        <taxon>Bacillati</taxon>
        <taxon>Actinomycetota</taxon>
        <taxon>Actinomycetes</taxon>
        <taxon>Micrococcales</taxon>
        <taxon>Promicromonosporaceae</taxon>
        <taxon>Myceligenerans</taxon>
    </lineage>
</organism>
<evidence type="ECO:0000313" key="2">
    <source>
        <dbReference type="Proteomes" id="UP001501094"/>
    </source>
</evidence>
<evidence type="ECO:0008006" key="3">
    <source>
        <dbReference type="Google" id="ProtNLM"/>
    </source>
</evidence>
<protein>
    <recommendedName>
        <fullName evidence="3">TerD domain-containing protein</fullName>
    </recommendedName>
</protein>
<reference evidence="2" key="1">
    <citation type="journal article" date="2019" name="Int. J. Syst. Evol. Microbiol.">
        <title>The Global Catalogue of Microorganisms (GCM) 10K type strain sequencing project: providing services to taxonomists for standard genome sequencing and annotation.</title>
        <authorList>
            <consortium name="The Broad Institute Genomics Platform"/>
            <consortium name="The Broad Institute Genome Sequencing Center for Infectious Disease"/>
            <person name="Wu L."/>
            <person name="Ma J."/>
        </authorList>
    </citation>
    <scope>NUCLEOTIDE SEQUENCE [LARGE SCALE GENOMIC DNA]</scope>
    <source>
        <strain evidence="2">JCM 14326</strain>
    </source>
</reference>
<name>A0ABP5A2L4_9MICO</name>
<sequence>MSAEEIIIGKAGRVPVPASRPGDATKVARQLDVSLMSVGFKASAALLRAVGAMDPHDAMNLAVTTLAAVRRIVGDHVQHNVYFKSFPKDVPATLEFWESCLRQAMQDPKLADSGASPRRSGLLNLLALPSYGRYQHSYDELLAEHERFESGLTERMTVLHAGGPVESEADLLLHRLTGSTVPLNDEDRTALLHLARFRYDISADGGGPALDEISMRESLATVNRVRVEHLVPPRVATVTDVLRLACALSDGDPTLTEPTRFRSFPRSWRRLMLAALNGVVHADELKLSDVVRHREQWKRLGERLHAGQYPQWPHAARVFAVARGSEPAPDTLPARVEQAFATSDTRRVLDTLAVAPGALVRTVDRLLRTAGSGADRAAVVAAVEGTLPDVAGRVVLSLREHLMNRESDVWPRLFVNKLGRPWSTADTRMPLDASSAAELIGMCDQEVRRRLAGHRRIVVDPGMLRTALPLSGRMKAGGFGTLPRGSRTAVGGETLRFFAYWRQTSRRTDYDLSCQMLDADLFTTGHSSWTSLTGKGYRHSGDITDAPDGASEFIDVDLLEIPADVLVPQINVYSGENFDTAAEAFTGYMIRTPAQKGLPFEPATVRAKSDLTGHGRVSLPMLFQETGNGWEAIWLHLNLRGNPAFNTVENNSATTAQLVQSIRGRTYLTVADLLGLHEANGATVDQGRPSVTDDATLFIGMEAPEHLPAGCGLVTPQNLADLVPA</sequence>